<evidence type="ECO:0008006" key="4">
    <source>
        <dbReference type="Google" id="ProtNLM"/>
    </source>
</evidence>
<comment type="caution">
    <text evidence="2">The sequence shown here is derived from an EMBL/GenBank/DDBJ whole genome shotgun (WGS) entry which is preliminary data.</text>
</comment>
<evidence type="ECO:0000313" key="2">
    <source>
        <dbReference type="EMBL" id="KAA3436204.1"/>
    </source>
</evidence>
<reference evidence="2 3" key="1">
    <citation type="submission" date="2019-07" db="EMBL/GenBank/DDBJ databases">
        <title>Rufibacter sp. nov., isolated from lake sediment.</title>
        <authorList>
            <person name="Qu J.-H."/>
        </authorList>
    </citation>
    <scope>NUCLEOTIDE SEQUENCE [LARGE SCALE GENOMIC DNA]</scope>
    <source>
        <strain evidence="2 3">NBS58-1</strain>
    </source>
</reference>
<evidence type="ECO:0000256" key="1">
    <source>
        <dbReference type="SAM" id="MobiDB-lite"/>
    </source>
</evidence>
<dbReference type="OrthoDB" id="853185at2"/>
<organism evidence="2 3">
    <name type="scientific">Rufibacter hautae</name>
    <dbReference type="NCBI Taxonomy" id="2595005"/>
    <lineage>
        <taxon>Bacteria</taxon>
        <taxon>Pseudomonadati</taxon>
        <taxon>Bacteroidota</taxon>
        <taxon>Cytophagia</taxon>
        <taxon>Cytophagales</taxon>
        <taxon>Hymenobacteraceae</taxon>
        <taxon>Rufibacter</taxon>
    </lineage>
</organism>
<dbReference type="Proteomes" id="UP000324133">
    <property type="component" value="Unassembled WGS sequence"/>
</dbReference>
<proteinExistence type="predicted"/>
<gene>
    <name evidence="2" type="ORF">FOA19_17530</name>
</gene>
<accession>A0A5B6TB19</accession>
<name>A0A5B6TB19_9BACT</name>
<keyword evidence="3" id="KW-1185">Reference proteome</keyword>
<evidence type="ECO:0000313" key="3">
    <source>
        <dbReference type="Proteomes" id="UP000324133"/>
    </source>
</evidence>
<sequence>MMGTTTMTDELMGASASDESHEPDCEKVQGVFEKWLEGVATKEDEAFLSEKADECSPCFESVDKQRLFVKFLNASLRRPGTPATLVDSIKSKIHQTA</sequence>
<dbReference type="EMBL" id="VKKY01000003">
    <property type="protein sequence ID" value="KAA3436204.1"/>
    <property type="molecule type" value="Genomic_DNA"/>
</dbReference>
<feature type="region of interest" description="Disordered" evidence="1">
    <location>
        <begin position="1"/>
        <end position="24"/>
    </location>
</feature>
<protein>
    <recommendedName>
        <fullName evidence="4">Mycothiol system anti-sigma-R factor</fullName>
    </recommendedName>
</protein>
<dbReference type="AlphaFoldDB" id="A0A5B6TB19"/>